<reference evidence="1 2" key="1">
    <citation type="submission" date="2020-04" db="EMBL/GenBank/DDBJ databases">
        <title>Novel species.</title>
        <authorList>
            <person name="Teo W.F.A."/>
            <person name="Lipun K."/>
            <person name="Srisuk N."/>
            <person name="Duangmal K."/>
        </authorList>
    </citation>
    <scope>NUCLEOTIDE SEQUENCE [LARGE SCALE GENOMIC DNA]</scope>
    <source>
        <strain evidence="1 2">K13G38</strain>
    </source>
</reference>
<keyword evidence="2" id="KW-1185">Reference proteome</keyword>
<name>A0ABX1J414_9PSEU</name>
<evidence type="ECO:0000313" key="1">
    <source>
        <dbReference type="EMBL" id="NKQ54493.1"/>
    </source>
</evidence>
<proteinExistence type="predicted"/>
<accession>A0ABX1J414</accession>
<evidence type="ECO:0008006" key="3">
    <source>
        <dbReference type="Google" id="ProtNLM"/>
    </source>
</evidence>
<comment type="caution">
    <text evidence="1">The sequence shown here is derived from an EMBL/GenBank/DDBJ whole genome shotgun (WGS) entry which is preliminary data.</text>
</comment>
<dbReference type="EMBL" id="JAAXLS010000009">
    <property type="protein sequence ID" value="NKQ54493.1"/>
    <property type="molecule type" value="Genomic_DNA"/>
</dbReference>
<dbReference type="Proteomes" id="UP000715441">
    <property type="component" value="Unassembled WGS sequence"/>
</dbReference>
<dbReference type="RefSeq" id="WP_168516429.1">
    <property type="nucleotide sequence ID" value="NZ_JAAXLS010000009.1"/>
</dbReference>
<organism evidence="1 2">
    <name type="scientific">Amycolatopsis acididurans</name>
    <dbReference type="NCBI Taxonomy" id="2724524"/>
    <lineage>
        <taxon>Bacteria</taxon>
        <taxon>Bacillati</taxon>
        <taxon>Actinomycetota</taxon>
        <taxon>Actinomycetes</taxon>
        <taxon>Pseudonocardiales</taxon>
        <taxon>Pseudonocardiaceae</taxon>
        <taxon>Amycolatopsis</taxon>
    </lineage>
</organism>
<evidence type="ECO:0000313" key="2">
    <source>
        <dbReference type="Proteomes" id="UP000715441"/>
    </source>
</evidence>
<gene>
    <name evidence="1" type="ORF">HFP15_16555</name>
</gene>
<sequence>MITVLVTGALLTGLVLAGRYLLRARRAIVELHRELTGSTLLMARLNVDVAEQLFLRGDVATAARFEELATRLESLAEQQEPGRAKVKSGH</sequence>
<protein>
    <recommendedName>
        <fullName evidence="3">Histidine kinase</fullName>
    </recommendedName>
</protein>